<dbReference type="InterPro" id="IPR011009">
    <property type="entry name" value="Kinase-like_dom_sf"/>
</dbReference>
<dbReference type="PROSITE" id="PS00108">
    <property type="entry name" value="PROTEIN_KINASE_ST"/>
    <property type="match status" value="1"/>
</dbReference>
<dbReference type="Gene3D" id="3.30.450.40">
    <property type="match status" value="1"/>
</dbReference>
<protein>
    <recommendedName>
        <fullName evidence="2">diguanylate cyclase</fullName>
        <ecNumber evidence="2">2.7.7.65</ecNumber>
    </recommendedName>
</protein>
<dbReference type="Pfam" id="PF00990">
    <property type="entry name" value="GGDEF"/>
    <property type="match status" value="1"/>
</dbReference>
<feature type="domain" description="Protein kinase" evidence="4">
    <location>
        <begin position="9"/>
        <end position="266"/>
    </location>
</feature>
<dbReference type="InterPro" id="IPR000719">
    <property type="entry name" value="Prot_kinase_dom"/>
</dbReference>
<dbReference type="Gene3D" id="3.30.200.20">
    <property type="entry name" value="Phosphorylase Kinase, domain 1"/>
    <property type="match status" value="1"/>
</dbReference>
<comment type="subcellular location">
    <subcellularLocation>
        <location evidence="1">Membrane</location>
        <topology evidence="1">Single-pass membrane protein</topology>
    </subcellularLocation>
</comment>
<name>A0ABQ6QQE2_9BACT</name>
<dbReference type="SUPFAM" id="SSF52540">
    <property type="entry name" value="P-loop containing nucleoside triphosphate hydrolases"/>
    <property type="match status" value="1"/>
</dbReference>
<comment type="catalytic activity">
    <reaction evidence="3">
        <text>2 GTP = 3',3'-c-di-GMP + 2 diphosphate</text>
        <dbReference type="Rhea" id="RHEA:24898"/>
        <dbReference type="ChEBI" id="CHEBI:33019"/>
        <dbReference type="ChEBI" id="CHEBI:37565"/>
        <dbReference type="ChEBI" id="CHEBI:58805"/>
        <dbReference type="EC" id="2.7.7.65"/>
    </reaction>
</comment>
<dbReference type="InterPro" id="IPR043128">
    <property type="entry name" value="Rev_trsase/Diguanyl_cyclase"/>
</dbReference>
<feature type="domain" description="GGDEF" evidence="5">
    <location>
        <begin position="1482"/>
        <end position="1615"/>
    </location>
</feature>
<dbReference type="Gene3D" id="3.30.70.270">
    <property type="match status" value="1"/>
</dbReference>
<evidence type="ECO:0000256" key="1">
    <source>
        <dbReference type="ARBA" id="ARBA00004167"/>
    </source>
</evidence>
<proteinExistence type="predicted"/>
<dbReference type="Pfam" id="PF00069">
    <property type="entry name" value="Pkinase"/>
    <property type="match status" value="1"/>
</dbReference>
<evidence type="ECO:0000256" key="3">
    <source>
        <dbReference type="ARBA" id="ARBA00034247"/>
    </source>
</evidence>
<evidence type="ECO:0000259" key="5">
    <source>
        <dbReference type="PROSITE" id="PS50887"/>
    </source>
</evidence>
<dbReference type="InterPro" id="IPR008271">
    <property type="entry name" value="Ser/Thr_kinase_AS"/>
</dbReference>
<dbReference type="SMART" id="SM00220">
    <property type="entry name" value="S_TKc"/>
    <property type="match status" value="1"/>
</dbReference>
<dbReference type="SUPFAM" id="SSF56112">
    <property type="entry name" value="Protein kinase-like (PK-like)"/>
    <property type="match status" value="1"/>
</dbReference>
<dbReference type="InterPro" id="IPR041664">
    <property type="entry name" value="AAA_16"/>
</dbReference>
<reference evidence="6 7" key="1">
    <citation type="journal article" date="2024" name="Arch. Microbiol.">
        <title>Corallococcus caeni sp. nov., a novel myxobacterium isolated from activated sludge.</title>
        <authorList>
            <person name="Tomita S."/>
            <person name="Nakai R."/>
            <person name="Kuroda K."/>
            <person name="Kurashita H."/>
            <person name="Hatamoto M."/>
            <person name="Yamaguchi T."/>
            <person name="Narihiro T."/>
        </authorList>
    </citation>
    <scope>NUCLEOTIDE SEQUENCE [LARGE SCALE GENOMIC DNA]</scope>
    <source>
        <strain evidence="6 7">NO1</strain>
    </source>
</reference>
<dbReference type="Gene3D" id="3.40.50.300">
    <property type="entry name" value="P-loop containing nucleotide triphosphate hydrolases"/>
    <property type="match status" value="1"/>
</dbReference>
<dbReference type="CDD" id="cd14014">
    <property type="entry name" value="STKc_PknB_like"/>
    <property type="match status" value="1"/>
</dbReference>
<dbReference type="Proteomes" id="UP001342631">
    <property type="component" value="Unassembled WGS sequence"/>
</dbReference>
<dbReference type="Pfam" id="PF13191">
    <property type="entry name" value="AAA_16"/>
    <property type="match status" value="1"/>
</dbReference>
<dbReference type="CDD" id="cd01949">
    <property type="entry name" value="GGDEF"/>
    <property type="match status" value="1"/>
</dbReference>
<dbReference type="SUPFAM" id="SSF55781">
    <property type="entry name" value="GAF domain-like"/>
    <property type="match status" value="1"/>
</dbReference>
<evidence type="ECO:0000313" key="7">
    <source>
        <dbReference type="Proteomes" id="UP001342631"/>
    </source>
</evidence>
<dbReference type="SUPFAM" id="SSF55073">
    <property type="entry name" value="Nucleotide cyclase"/>
    <property type="match status" value="1"/>
</dbReference>
<evidence type="ECO:0000259" key="4">
    <source>
        <dbReference type="PROSITE" id="PS50011"/>
    </source>
</evidence>
<dbReference type="Gene3D" id="1.25.40.10">
    <property type="entry name" value="Tetratricopeptide repeat domain"/>
    <property type="match status" value="1"/>
</dbReference>
<dbReference type="InterPro" id="IPR050469">
    <property type="entry name" value="Diguanylate_Cyclase"/>
</dbReference>
<dbReference type="InterPro" id="IPR011990">
    <property type="entry name" value="TPR-like_helical_dom_sf"/>
</dbReference>
<dbReference type="RefSeq" id="WP_338277025.1">
    <property type="nucleotide sequence ID" value="NZ_BTTX01000002.1"/>
</dbReference>
<dbReference type="SMART" id="SM00267">
    <property type="entry name" value="GGDEF"/>
    <property type="match status" value="1"/>
</dbReference>
<organism evidence="6 7">
    <name type="scientific">Corallococcus caeni</name>
    <dbReference type="NCBI Taxonomy" id="3082388"/>
    <lineage>
        <taxon>Bacteria</taxon>
        <taxon>Pseudomonadati</taxon>
        <taxon>Myxococcota</taxon>
        <taxon>Myxococcia</taxon>
        <taxon>Myxococcales</taxon>
        <taxon>Cystobacterineae</taxon>
        <taxon>Myxococcaceae</taxon>
        <taxon>Corallococcus</taxon>
    </lineage>
</organism>
<dbReference type="EMBL" id="BTTX01000002">
    <property type="protein sequence ID" value="GMU06227.1"/>
    <property type="molecule type" value="Genomic_DNA"/>
</dbReference>
<dbReference type="EC" id="2.7.7.65" evidence="2"/>
<keyword evidence="7" id="KW-1185">Reference proteome</keyword>
<dbReference type="InterPro" id="IPR029787">
    <property type="entry name" value="Nucleotide_cyclase"/>
</dbReference>
<dbReference type="InterPro" id="IPR029016">
    <property type="entry name" value="GAF-like_dom_sf"/>
</dbReference>
<dbReference type="Gene3D" id="1.10.510.10">
    <property type="entry name" value="Transferase(Phosphotransferase) domain 1"/>
    <property type="match status" value="1"/>
</dbReference>
<dbReference type="InterPro" id="IPR027417">
    <property type="entry name" value="P-loop_NTPase"/>
</dbReference>
<dbReference type="Pfam" id="PF01590">
    <property type="entry name" value="GAF"/>
    <property type="match status" value="1"/>
</dbReference>
<dbReference type="PANTHER" id="PTHR45138:SF9">
    <property type="entry name" value="DIGUANYLATE CYCLASE DGCM-RELATED"/>
    <property type="match status" value="1"/>
</dbReference>
<dbReference type="InterPro" id="IPR003018">
    <property type="entry name" value="GAF"/>
</dbReference>
<dbReference type="SMART" id="SM00065">
    <property type="entry name" value="GAF"/>
    <property type="match status" value="1"/>
</dbReference>
<evidence type="ECO:0000313" key="6">
    <source>
        <dbReference type="EMBL" id="GMU06227.1"/>
    </source>
</evidence>
<sequence>MGHGVFGDLQLEAEIGRGSQSVVYRASRGGAVFALKVLREDVARSGHVSRTRFRREAALLACLRHRSLPAILEVGDVEGRPYLLLELVLGPSLAAWFAQGRPTEASLIAIARDLAGALSEVHRHGLVHRDVKPQNVVVSDTGRATLIDFGFVARATGGEAGRKLAGTLQYSAPEQSGMLKRPVDGRADLYALGAILFEGAAGRPPFTATDVGELLRQHAAHRPPDLRVLRPDLSPALVAVIEKLLAKDPDDRYPSGEALAADLDRLCERSGPEAPGGLAPGKTELRTTPVAESAFTGREAELASLSRLWSRALERRGGVALLHGESGSGKSRLMRETARQARSAGALVLEGKCLQADPLPFAPLREAIDEHLRQLRRLPGAEREAAEQRIRQAAGDAAGLLKRLSPGLSLLFRDASEEARPDEAQDLFYGAVARFLVRLAEFHPGAAFLLDDVQWADPATLQVMRWLSTLLAQAPLVLLCTARDEPECAEGLRAFTDAIGGAGEVVLRLGPLGPSEVEALVSSELGGRAVSAELVEAVSSRSNGLPLAVVEYVRAMLDSGLLVPHWGAWKLDTEELDRLQLPQDVIQLVVRRLGSLGDEARRVLTAAAVVGLRFSTALLGPSCGLGEDEVLAALSEAVTARLVDFKDTGTCAFVHNRVREALLGGLSVDEARALHRGIATALDAQEGQDASRTYALARHYELGEAPEHARRRYETNLAAGQLALEERANEEAHGFLEAAQRAASELGLPRDAELATARGDACARSGRLAEAVEQYTLALAAERIPARRAELRCRLAHVHLGGFDTQQAWSDIASGMAELGIRHPRNLISGVWVLLWAWLVGWVTSLFGSRLQHARGEEAERHRLFARLCDLGAHVAYFDVRNLLLLQMTYRPWASALRLGPGRELVFFLGNNAIVQAVLGRPAATAKESAKAAGVAEQLNDRALIARSLLYQGIATHIAGDSSGAEVQHRRWVDAYGRFLDAGDFVNGCVDAAWAMLARGYVREAEAWIRRAHARAAPASAGADAALLGHPYPSFLGAILAILGRPTDGLEELQHVRRMVEKAPGERWRWSVYLQNLVLFHLEQGELGPALEEALARHARLGMRPELTPFHLRLFFVYAAHARLAQLRASTPRNREELLGRTRAAIAELQRAATTPVLRAHALLCEGMLRRIEGNAARSEKLLARAEALAREVDCPWVLFEVMVERAQRFRERGRMEASRREARLALTLADEAGWEARARRVRAHFQVESSSRSTSGSDPTEEAPAHALRLQRQLDALLEVSLACANVFEPREQARVALDVIVRIFGAERAFLLLCPEGTQELSLSVGRGAGGVDLAELGGYSRTVIERVRDTHRPLVVTGTDEGEVRATESILANDLRSIMAAPLLLHGRLLGVVYLDHRLARGVFGREDEVIFVAIANHISVALETARAARLQLERVSLERDLAAMHQQANTDALTGLRNRRALEEHLQTASARARRSGLPLTVMMMDIDHFKSVNDKHGHQTGDVVLASVAKAVATCTRVTDFVARYGGEEFCVVLEDTDPTGAQALAEHIRQTVAALTFQSEAGEFKVTSSAGLGALGVHGDTIEEVLHAADEALYAAKRGGRNQVQVAPARAA</sequence>
<accession>A0ABQ6QQE2</accession>
<dbReference type="PROSITE" id="PS50011">
    <property type="entry name" value="PROTEIN_KINASE_DOM"/>
    <property type="match status" value="1"/>
</dbReference>
<dbReference type="PANTHER" id="PTHR45138">
    <property type="entry name" value="REGULATORY COMPONENTS OF SENSORY TRANSDUCTION SYSTEM"/>
    <property type="match status" value="1"/>
</dbReference>
<dbReference type="InterPro" id="IPR000160">
    <property type="entry name" value="GGDEF_dom"/>
</dbReference>
<comment type="caution">
    <text evidence="6">The sequence shown here is derived from an EMBL/GenBank/DDBJ whole genome shotgun (WGS) entry which is preliminary data.</text>
</comment>
<dbReference type="NCBIfam" id="TIGR00254">
    <property type="entry name" value="GGDEF"/>
    <property type="match status" value="1"/>
</dbReference>
<dbReference type="PROSITE" id="PS50887">
    <property type="entry name" value="GGDEF"/>
    <property type="match status" value="1"/>
</dbReference>
<evidence type="ECO:0000256" key="2">
    <source>
        <dbReference type="ARBA" id="ARBA00012528"/>
    </source>
</evidence>
<gene>
    <name evidence="6" type="ORF">ASNO1_24800</name>
</gene>